<evidence type="ECO:0000256" key="1">
    <source>
        <dbReference type="SAM" id="SignalP"/>
    </source>
</evidence>
<gene>
    <name evidence="3" type="ORF">CYLTODRAFT_456861</name>
</gene>
<dbReference type="OrthoDB" id="413670at2759"/>
<evidence type="ECO:0000313" key="4">
    <source>
        <dbReference type="Proteomes" id="UP000054007"/>
    </source>
</evidence>
<proteinExistence type="predicted"/>
<dbReference type="InterPro" id="IPR013595">
    <property type="entry name" value="Pept_S33_TAP-like_C"/>
</dbReference>
<name>A0A0D7B2W8_9AGAR</name>
<feature type="chain" id="PRO_5002316905" description="Peptidase S33 tripeptidyl aminopeptidase-like C-terminal domain-containing protein" evidence="1">
    <location>
        <begin position="18"/>
        <end position="407"/>
    </location>
</feature>
<keyword evidence="4" id="KW-1185">Reference proteome</keyword>
<dbReference type="InterPro" id="IPR029058">
    <property type="entry name" value="AB_hydrolase_fold"/>
</dbReference>
<sequence length="407" mass="43783">MTLHSLSAIALVALASAADISWVDCAENVPSSLAGTTLPDTLPATLACGRLDVPLDHSKDLSDDNVITLGPETEDEYRDFALHVGTYAQSCIDQSSPPSIVEHLATGDIIRDWNLVREALGGTYLGEHYAALYPEHTGRFALDAIFATGVSNHDLLAAQYKSTQNMIYRADAACLAEPSCPFNYQGKGSVPKAFDEVLALASNGSAPVSVHDVREQVALNYFIGQPRLNDFNAALGQALNGNWTGWDYASTGAALTNVEDNSFEGWSSLRESLKEADTANVNFVFFQVMHLICSSWPYTASSNEKLSVNASMVLVTADWDLVTPTDLATFEWQQTPKSVLIDRHGDAHGTFNVPGPARDAFVNFLVTGDLPSALDDPKVAIYLPGSTRGESPDPYSVPTGLEYGDTV</sequence>
<feature type="signal peptide" evidence="1">
    <location>
        <begin position="1"/>
        <end position="17"/>
    </location>
</feature>
<evidence type="ECO:0000313" key="3">
    <source>
        <dbReference type="EMBL" id="KIY64817.1"/>
    </source>
</evidence>
<dbReference type="Proteomes" id="UP000054007">
    <property type="component" value="Unassembled WGS sequence"/>
</dbReference>
<organism evidence="3 4">
    <name type="scientific">Cylindrobasidium torrendii FP15055 ss-10</name>
    <dbReference type="NCBI Taxonomy" id="1314674"/>
    <lineage>
        <taxon>Eukaryota</taxon>
        <taxon>Fungi</taxon>
        <taxon>Dikarya</taxon>
        <taxon>Basidiomycota</taxon>
        <taxon>Agaricomycotina</taxon>
        <taxon>Agaricomycetes</taxon>
        <taxon>Agaricomycetidae</taxon>
        <taxon>Agaricales</taxon>
        <taxon>Marasmiineae</taxon>
        <taxon>Physalacriaceae</taxon>
        <taxon>Cylindrobasidium</taxon>
    </lineage>
</organism>
<keyword evidence="1" id="KW-0732">Signal</keyword>
<feature type="domain" description="Peptidase S33 tripeptidyl aminopeptidase-like C-terminal" evidence="2">
    <location>
        <begin position="290"/>
        <end position="372"/>
    </location>
</feature>
<dbReference type="Pfam" id="PF08386">
    <property type="entry name" value="Abhydrolase_4"/>
    <property type="match status" value="1"/>
</dbReference>
<protein>
    <recommendedName>
        <fullName evidence="2">Peptidase S33 tripeptidyl aminopeptidase-like C-terminal domain-containing protein</fullName>
    </recommendedName>
</protein>
<evidence type="ECO:0000259" key="2">
    <source>
        <dbReference type="Pfam" id="PF08386"/>
    </source>
</evidence>
<dbReference type="AlphaFoldDB" id="A0A0D7B2W8"/>
<reference evidence="3 4" key="1">
    <citation type="journal article" date="2015" name="Fungal Genet. Biol.">
        <title>Evolution of novel wood decay mechanisms in Agaricales revealed by the genome sequences of Fistulina hepatica and Cylindrobasidium torrendii.</title>
        <authorList>
            <person name="Floudas D."/>
            <person name="Held B.W."/>
            <person name="Riley R."/>
            <person name="Nagy L.G."/>
            <person name="Koehler G."/>
            <person name="Ransdell A.S."/>
            <person name="Younus H."/>
            <person name="Chow J."/>
            <person name="Chiniquy J."/>
            <person name="Lipzen A."/>
            <person name="Tritt A."/>
            <person name="Sun H."/>
            <person name="Haridas S."/>
            <person name="LaButti K."/>
            <person name="Ohm R.A."/>
            <person name="Kues U."/>
            <person name="Blanchette R.A."/>
            <person name="Grigoriev I.V."/>
            <person name="Minto R.E."/>
            <person name="Hibbett D.S."/>
        </authorList>
    </citation>
    <scope>NUCLEOTIDE SEQUENCE [LARGE SCALE GENOMIC DNA]</scope>
    <source>
        <strain evidence="3 4">FP15055 ss-10</strain>
    </source>
</reference>
<dbReference type="EMBL" id="KN880617">
    <property type="protein sequence ID" value="KIY64817.1"/>
    <property type="molecule type" value="Genomic_DNA"/>
</dbReference>
<dbReference type="Gene3D" id="3.40.50.1820">
    <property type="entry name" value="alpha/beta hydrolase"/>
    <property type="match status" value="1"/>
</dbReference>
<accession>A0A0D7B2W8</accession>